<proteinExistence type="predicted"/>
<sequence length="250" mass="28762">MTETYYSRALVFRDNILISGPLDALIQHLVPTTEYYPERSYVFAFLLSSRLFIRPHELLGQVIALCDAQQKLGDKQVSSKERLAKFIPRLVQLLAQWSETFPYDFRDERVMAHVRAITHRCVSVEAGVRHQVSSLLTNLLHRLTALEKHMPIKCPRKLPKSRRGLISKGFQKMATLDGRDGESVMKPCGQGEVKSRGAARENKTWSYDRALWWWKCATSSQDERHRVYVSVLCRGLVETELRTAGRKMEG</sequence>
<dbReference type="Proteomes" id="UP001152759">
    <property type="component" value="Chromosome 3"/>
</dbReference>
<feature type="domain" description="N-terminal Ras-GEF" evidence="2">
    <location>
        <begin position="13"/>
        <end position="144"/>
    </location>
</feature>
<dbReference type="GO" id="GO:0005085">
    <property type="term" value="F:guanyl-nucleotide exchange factor activity"/>
    <property type="evidence" value="ECO:0007669"/>
    <property type="project" value="UniProtKB-KW"/>
</dbReference>
<evidence type="ECO:0000313" key="3">
    <source>
        <dbReference type="EMBL" id="CAH0386314.1"/>
    </source>
</evidence>
<name>A0A9P0F209_BEMTA</name>
<gene>
    <name evidence="3" type="ORF">BEMITA_LOCUS5450</name>
</gene>
<evidence type="ECO:0000256" key="1">
    <source>
        <dbReference type="PROSITE-ProRule" id="PRU00135"/>
    </source>
</evidence>
<protein>
    <recommendedName>
        <fullName evidence="2">N-terminal Ras-GEF domain-containing protein</fullName>
    </recommendedName>
</protein>
<dbReference type="Pfam" id="PF00618">
    <property type="entry name" value="RasGEF_N"/>
    <property type="match status" value="1"/>
</dbReference>
<organism evidence="3 4">
    <name type="scientific">Bemisia tabaci</name>
    <name type="common">Sweetpotato whitefly</name>
    <name type="synonym">Aleurodes tabaci</name>
    <dbReference type="NCBI Taxonomy" id="7038"/>
    <lineage>
        <taxon>Eukaryota</taxon>
        <taxon>Metazoa</taxon>
        <taxon>Ecdysozoa</taxon>
        <taxon>Arthropoda</taxon>
        <taxon>Hexapoda</taxon>
        <taxon>Insecta</taxon>
        <taxon>Pterygota</taxon>
        <taxon>Neoptera</taxon>
        <taxon>Paraneoptera</taxon>
        <taxon>Hemiptera</taxon>
        <taxon>Sternorrhyncha</taxon>
        <taxon>Aleyrodoidea</taxon>
        <taxon>Aleyrodidae</taxon>
        <taxon>Aleyrodinae</taxon>
        <taxon>Bemisia</taxon>
    </lineage>
</organism>
<reference evidence="3" key="1">
    <citation type="submission" date="2021-12" db="EMBL/GenBank/DDBJ databases">
        <authorList>
            <person name="King R."/>
        </authorList>
    </citation>
    <scope>NUCLEOTIDE SEQUENCE</scope>
</reference>
<keyword evidence="4" id="KW-1185">Reference proteome</keyword>
<dbReference type="InterPro" id="IPR000651">
    <property type="entry name" value="Ras-like_Gua-exchang_fac_N"/>
</dbReference>
<evidence type="ECO:0000313" key="4">
    <source>
        <dbReference type="Proteomes" id="UP001152759"/>
    </source>
</evidence>
<dbReference type="InterPro" id="IPR023578">
    <property type="entry name" value="Ras_GEF_dom_sf"/>
</dbReference>
<dbReference type="CDD" id="cd06224">
    <property type="entry name" value="REM"/>
    <property type="match status" value="1"/>
</dbReference>
<dbReference type="PROSITE" id="PS50212">
    <property type="entry name" value="RASGEF_NTER"/>
    <property type="match status" value="1"/>
</dbReference>
<dbReference type="SUPFAM" id="SSF48366">
    <property type="entry name" value="Ras GEF"/>
    <property type="match status" value="1"/>
</dbReference>
<dbReference type="Gene3D" id="1.20.870.10">
    <property type="entry name" value="Son of sevenless (SoS) protein Chain: S domain 1"/>
    <property type="match status" value="1"/>
</dbReference>
<dbReference type="EMBL" id="OU963864">
    <property type="protein sequence ID" value="CAH0386314.1"/>
    <property type="molecule type" value="Genomic_DNA"/>
</dbReference>
<dbReference type="AlphaFoldDB" id="A0A9P0F209"/>
<keyword evidence="1" id="KW-0344">Guanine-nucleotide releasing factor</keyword>
<evidence type="ECO:0000259" key="2">
    <source>
        <dbReference type="PROSITE" id="PS50212"/>
    </source>
</evidence>
<accession>A0A9P0F209</accession>